<protein>
    <submittedName>
        <fullName evidence="1">Uncharacterized protein</fullName>
    </submittedName>
</protein>
<name>A0A1Y2DYT3_9PEZI</name>
<comment type="caution">
    <text evidence="1">The sequence shown here is derived from an EMBL/GenBank/DDBJ whole genome shotgun (WGS) entry which is preliminary data.</text>
</comment>
<proteinExistence type="predicted"/>
<sequence>MSSTGDNKASAATWDNDRHEDLAVILADVSAPIGLENKAIITRKMQERGHNITWGGISAAPQPQSIVIIQLLAIMASGKWDEAKFFNLFIAIFTVTVPQLAKQLKDAVIQAMKANGYDTNGNAVR</sequence>
<organism evidence="1 2">
    <name type="scientific">Pseudomassariella vexata</name>
    <dbReference type="NCBI Taxonomy" id="1141098"/>
    <lineage>
        <taxon>Eukaryota</taxon>
        <taxon>Fungi</taxon>
        <taxon>Dikarya</taxon>
        <taxon>Ascomycota</taxon>
        <taxon>Pezizomycotina</taxon>
        <taxon>Sordariomycetes</taxon>
        <taxon>Xylariomycetidae</taxon>
        <taxon>Amphisphaeriales</taxon>
        <taxon>Pseudomassariaceae</taxon>
        <taxon>Pseudomassariella</taxon>
    </lineage>
</organism>
<accession>A0A1Y2DYT3</accession>
<dbReference type="EMBL" id="MCFJ01000007">
    <property type="protein sequence ID" value="ORY64468.1"/>
    <property type="molecule type" value="Genomic_DNA"/>
</dbReference>
<evidence type="ECO:0000313" key="2">
    <source>
        <dbReference type="Proteomes" id="UP000193689"/>
    </source>
</evidence>
<reference evidence="1 2" key="1">
    <citation type="submission" date="2016-07" db="EMBL/GenBank/DDBJ databases">
        <title>Pervasive Adenine N6-methylation of Active Genes in Fungi.</title>
        <authorList>
            <consortium name="DOE Joint Genome Institute"/>
            <person name="Mondo S.J."/>
            <person name="Dannebaum R.O."/>
            <person name="Kuo R.C."/>
            <person name="Labutti K."/>
            <person name="Haridas S."/>
            <person name="Kuo A."/>
            <person name="Salamov A."/>
            <person name="Ahrendt S.R."/>
            <person name="Lipzen A."/>
            <person name="Sullivan W."/>
            <person name="Andreopoulos W.B."/>
            <person name="Clum A."/>
            <person name="Lindquist E."/>
            <person name="Daum C."/>
            <person name="Ramamoorthy G.K."/>
            <person name="Gryganskyi A."/>
            <person name="Culley D."/>
            <person name="Magnuson J.K."/>
            <person name="James T.Y."/>
            <person name="O'Malley M.A."/>
            <person name="Stajich J.E."/>
            <person name="Spatafora J.W."/>
            <person name="Visel A."/>
            <person name="Grigoriev I.V."/>
        </authorList>
    </citation>
    <scope>NUCLEOTIDE SEQUENCE [LARGE SCALE GENOMIC DNA]</scope>
    <source>
        <strain evidence="1 2">CBS 129021</strain>
    </source>
</reference>
<gene>
    <name evidence="1" type="ORF">BCR38DRAFT_485615</name>
</gene>
<dbReference type="AlphaFoldDB" id="A0A1Y2DYT3"/>
<evidence type="ECO:0000313" key="1">
    <source>
        <dbReference type="EMBL" id="ORY64468.1"/>
    </source>
</evidence>
<keyword evidence="2" id="KW-1185">Reference proteome</keyword>
<dbReference type="RefSeq" id="XP_040715882.1">
    <property type="nucleotide sequence ID" value="XM_040863917.1"/>
</dbReference>
<dbReference type="Proteomes" id="UP000193689">
    <property type="component" value="Unassembled WGS sequence"/>
</dbReference>
<dbReference type="InParanoid" id="A0A1Y2DYT3"/>
<dbReference type="GeneID" id="63780129"/>